<dbReference type="InterPro" id="IPR036188">
    <property type="entry name" value="FAD/NAD-bd_sf"/>
</dbReference>
<organism evidence="7 8">
    <name type="scientific">Chthoniobacter flavus Ellin428</name>
    <dbReference type="NCBI Taxonomy" id="497964"/>
    <lineage>
        <taxon>Bacteria</taxon>
        <taxon>Pseudomonadati</taxon>
        <taxon>Verrucomicrobiota</taxon>
        <taxon>Spartobacteria</taxon>
        <taxon>Chthoniobacterales</taxon>
        <taxon>Chthoniobacteraceae</taxon>
        <taxon>Chthoniobacter</taxon>
    </lineage>
</organism>
<keyword evidence="2" id="KW-0479">Metal-binding</keyword>
<keyword evidence="5" id="KW-0411">Iron-sulfur</keyword>
<evidence type="ECO:0000256" key="2">
    <source>
        <dbReference type="ARBA" id="ARBA00022723"/>
    </source>
</evidence>
<dbReference type="InterPro" id="IPR006311">
    <property type="entry name" value="TAT_signal"/>
</dbReference>
<dbReference type="PANTHER" id="PTHR43498">
    <property type="entry name" value="FERREDOXIN:COB-COM HETERODISULFIDE REDUCTASE SUBUNIT A"/>
    <property type="match status" value="1"/>
</dbReference>
<dbReference type="GO" id="GO:0016491">
    <property type="term" value="F:oxidoreductase activity"/>
    <property type="evidence" value="ECO:0007669"/>
    <property type="project" value="UniProtKB-KW"/>
</dbReference>
<dbReference type="PANTHER" id="PTHR43498:SF1">
    <property type="entry name" value="COB--COM HETERODISULFIDE REDUCTASE IRON-SULFUR SUBUNIT A"/>
    <property type="match status" value="1"/>
</dbReference>
<dbReference type="GO" id="GO:0051539">
    <property type="term" value="F:4 iron, 4 sulfur cluster binding"/>
    <property type="evidence" value="ECO:0007669"/>
    <property type="project" value="UniProtKB-KW"/>
</dbReference>
<name>B4CTY6_9BACT</name>
<dbReference type="Proteomes" id="UP000005824">
    <property type="component" value="Unassembled WGS sequence"/>
</dbReference>
<dbReference type="PROSITE" id="PS51318">
    <property type="entry name" value="TAT"/>
    <property type="match status" value="1"/>
</dbReference>
<dbReference type="STRING" id="497964.CfE428DRAFT_0149"/>
<feature type="region of interest" description="Disordered" evidence="6">
    <location>
        <begin position="437"/>
        <end position="456"/>
    </location>
</feature>
<dbReference type="InterPro" id="IPR019546">
    <property type="entry name" value="TAT_signal_bac_arc"/>
</dbReference>
<dbReference type="SUPFAM" id="SSF51905">
    <property type="entry name" value="FAD/NAD(P)-binding domain"/>
    <property type="match status" value="1"/>
</dbReference>
<gene>
    <name evidence="7" type="ORF">CfE428DRAFT_0149</name>
</gene>
<keyword evidence="4" id="KW-0408">Iron</keyword>
<dbReference type="AlphaFoldDB" id="B4CTY6"/>
<dbReference type="InParanoid" id="B4CTY6"/>
<dbReference type="Pfam" id="PF12831">
    <property type="entry name" value="FAD_oxidored"/>
    <property type="match status" value="1"/>
</dbReference>
<keyword evidence="1" id="KW-0004">4Fe-4S</keyword>
<evidence type="ECO:0000256" key="5">
    <source>
        <dbReference type="ARBA" id="ARBA00023014"/>
    </source>
</evidence>
<proteinExistence type="predicted"/>
<dbReference type="InterPro" id="IPR039650">
    <property type="entry name" value="HdrA-like"/>
</dbReference>
<reference evidence="7 8" key="1">
    <citation type="journal article" date="2011" name="J. Bacteriol.">
        <title>Genome sequence of Chthoniobacter flavus Ellin428, an aerobic heterotrophic soil bacterium.</title>
        <authorList>
            <person name="Kant R."/>
            <person name="van Passel M.W."/>
            <person name="Palva A."/>
            <person name="Lucas S."/>
            <person name="Lapidus A."/>
            <person name="Glavina Del Rio T."/>
            <person name="Dalin E."/>
            <person name="Tice H."/>
            <person name="Bruce D."/>
            <person name="Goodwin L."/>
            <person name="Pitluck S."/>
            <person name="Larimer F.W."/>
            <person name="Land M.L."/>
            <person name="Hauser L."/>
            <person name="Sangwan P."/>
            <person name="de Vos W.M."/>
            <person name="Janssen P.H."/>
            <person name="Smidt H."/>
        </authorList>
    </citation>
    <scope>NUCLEOTIDE SEQUENCE [LARGE SCALE GENOMIC DNA]</scope>
    <source>
        <strain evidence="7 8">Ellin428</strain>
    </source>
</reference>
<evidence type="ECO:0000256" key="1">
    <source>
        <dbReference type="ARBA" id="ARBA00022485"/>
    </source>
</evidence>
<comment type="caution">
    <text evidence="7">The sequence shown here is derived from an EMBL/GenBank/DDBJ whole genome shotgun (WGS) entry which is preliminary data.</text>
</comment>
<evidence type="ECO:0000313" key="8">
    <source>
        <dbReference type="Proteomes" id="UP000005824"/>
    </source>
</evidence>
<dbReference type="eggNOG" id="COG0644">
    <property type="taxonomic scope" value="Bacteria"/>
</dbReference>
<dbReference type="EMBL" id="ABVL01000001">
    <property type="protein sequence ID" value="EDY22024.1"/>
    <property type="molecule type" value="Genomic_DNA"/>
</dbReference>
<evidence type="ECO:0000256" key="4">
    <source>
        <dbReference type="ARBA" id="ARBA00023004"/>
    </source>
</evidence>
<dbReference type="NCBIfam" id="TIGR01409">
    <property type="entry name" value="TAT_signal_seq"/>
    <property type="match status" value="1"/>
</dbReference>
<evidence type="ECO:0000256" key="3">
    <source>
        <dbReference type="ARBA" id="ARBA00023002"/>
    </source>
</evidence>
<sequence precursor="true">MPTPTRRSFLQTAGLVAGAAVIPRPARAAESRTDWPSLEADVLVCGGGCAGLGAALSAARNGQRTILIERAGFAGGIITAVGLPFFDGIADIKDGRIVVRGIGLELLAKSGACEANATHLKTHNPTIHNVEAFKVLADKLLTAEKDKLRVLYHSSACGVEMDGERIAAVLVANKAGITRVRARQVIDCTGDADVAAWAGAPTDKGAELQPLTLHFRIGNVKKTPNMSRACRVALEKAHERGELPMYYGPGVMFMFAPDEIYVHGVRVPGDASDPADLTRAEMQGRSDAWAMFEAWKRDVPGFEDSYFMTSGPFIGVRETRRIVGQHVLDEKEILATTAFDDAIATGCWYLDMHPNKITTGGANAVPKQQPAPYDIPYRSLLPQNVDNLIVAGRCHSTTRLAQSSTRVTVTAMALGEAAAVAAALANEGRTSPLKIDGRDVRKKLKTQNAGPIQDLA</sequence>
<dbReference type="Gene3D" id="3.50.50.60">
    <property type="entry name" value="FAD/NAD(P)-binding domain"/>
    <property type="match status" value="1"/>
</dbReference>
<dbReference type="RefSeq" id="WP_006977476.1">
    <property type="nucleotide sequence ID" value="NZ_ABVL01000001.1"/>
</dbReference>
<protein>
    <submittedName>
        <fullName evidence="7">FAD dependent oxidoreductase</fullName>
    </submittedName>
</protein>
<accession>B4CTY6</accession>
<evidence type="ECO:0000256" key="6">
    <source>
        <dbReference type="SAM" id="MobiDB-lite"/>
    </source>
</evidence>
<dbReference type="GO" id="GO:0046872">
    <property type="term" value="F:metal ion binding"/>
    <property type="evidence" value="ECO:0007669"/>
    <property type="project" value="UniProtKB-KW"/>
</dbReference>
<keyword evidence="3" id="KW-0560">Oxidoreductase</keyword>
<keyword evidence="8" id="KW-1185">Reference proteome</keyword>
<evidence type="ECO:0000313" key="7">
    <source>
        <dbReference type="EMBL" id="EDY22024.1"/>
    </source>
</evidence>